<accession>A0A7J6PUT8</accession>
<dbReference type="InterPro" id="IPR027417">
    <property type="entry name" value="P-loop_NTPase"/>
</dbReference>
<dbReference type="Proteomes" id="UP000574390">
    <property type="component" value="Unassembled WGS sequence"/>
</dbReference>
<dbReference type="InterPro" id="IPR007696">
    <property type="entry name" value="DNA_mismatch_repair_MutS_core"/>
</dbReference>
<feature type="compositionally biased region" description="Acidic residues" evidence="11">
    <location>
        <begin position="1764"/>
        <end position="1776"/>
    </location>
</feature>
<evidence type="ECO:0000313" key="16">
    <source>
        <dbReference type="Proteomes" id="UP000574390"/>
    </source>
</evidence>
<dbReference type="InterPro" id="IPR021841">
    <property type="entry name" value="VAC14_Fig4p-bd"/>
</dbReference>
<feature type="region of interest" description="Disordered" evidence="11">
    <location>
        <begin position="1506"/>
        <end position="1566"/>
    </location>
</feature>
<keyword evidence="6" id="KW-0547">Nucleotide-binding</keyword>
<evidence type="ECO:0000259" key="14">
    <source>
        <dbReference type="SMART" id="SM00534"/>
    </source>
</evidence>
<feature type="region of interest" description="Disordered" evidence="11">
    <location>
        <begin position="1023"/>
        <end position="1058"/>
    </location>
</feature>
<dbReference type="SUPFAM" id="SSF52540">
    <property type="entry name" value="P-loop containing nucleoside triphosphate hydrolases"/>
    <property type="match status" value="1"/>
</dbReference>
<feature type="domain" description="DNA mismatch repair proteins mutS family" evidence="14">
    <location>
        <begin position="721"/>
        <end position="955"/>
    </location>
</feature>
<evidence type="ECO:0000256" key="8">
    <source>
        <dbReference type="ARBA" id="ARBA00022989"/>
    </source>
</evidence>
<feature type="transmembrane region" description="Helical" evidence="12">
    <location>
        <begin position="1249"/>
        <end position="1268"/>
    </location>
</feature>
<evidence type="ECO:0000256" key="9">
    <source>
        <dbReference type="ARBA" id="ARBA00023125"/>
    </source>
</evidence>
<dbReference type="Gene3D" id="3.40.50.300">
    <property type="entry name" value="P-loop containing nucleotide triphosphate hydrolases"/>
    <property type="match status" value="1"/>
</dbReference>
<comment type="subcellular location">
    <subcellularLocation>
        <location evidence="2">Endomembrane system</location>
    </subcellularLocation>
    <subcellularLocation>
        <location evidence="1">Membrane</location>
        <topology evidence="1">Multi-pass membrane protein</topology>
    </subcellularLocation>
</comment>
<feature type="region of interest" description="Disordered" evidence="11">
    <location>
        <begin position="454"/>
        <end position="482"/>
    </location>
</feature>
<dbReference type="Gene3D" id="1.10.1420.10">
    <property type="match status" value="1"/>
</dbReference>
<dbReference type="InterPro" id="IPR016024">
    <property type="entry name" value="ARM-type_fold"/>
</dbReference>
<evidence type="ECO:0000256" key="7">
    <source>
        <dbReference type="ARBA" id="ARBA00022840"/>
    </source>
</evidence>
<feature type="transmembrane region" description="Helical" evidence="12">
    <location>
        <begin position="1307"/>
        <end position="1326"/>
    </location>
</feature>
<feature type="transmembrane region" description="Helical" evidence="12">
    <location>
        <begin position="1399"/>
        <end position="1416"/>
    </location>
</feature>
<dbReference type="Pfam" id="PF02163">
    <property type="entry name" value="Peptidase_M50"/>
    <property type="match status" value="1"/>
</dbReference>
<feature type="region of interest" description="Disordered" evidence="11">
    <location>
        <begin position="2214"/>
        <end position="2245"/>
    </location>
</feature>
<evidence type="ECO:0000256" key="1">
    <source>
        <dbReference type="ARBA" id="ARBA00004141"/>
    </source>
</evidence>
<keyword evidence="9" id="KW-0238">DNA-binding</keyword>
<dbReference type="GO" id="GO:0006298">
    <property type="term" value="P:mismatch repair"/>
    <property type="evidence" value="ECO:0007669"/>
    <property type="project" value="InterPro"/>
</dbReference>
<evidence type="ECO:0000256" key="12">
    <source>
        <dbReference type="SAM" id="Phobius"/>
    </source>
</evidence>
<keyword evidence="7" id="KW-0067">ATP-binding</keyword>
<dbReference type="GO" id="GO:0005524">
    <property type="term" value="F:ATP binding"/>
    <property type="evidence" value="ECO:0007669"/>
    <property type="project" value="UniProtKB-KW"/>
</dbReference>
<evidence type="ECO:0000256" key="6">
    <source>
        <dbReference type="ARBA" id="ARBA00022741"/>
    </source>
</evidence>
<comment type="caution">
    <text evidence="15">The sequence shown here is derived from an EMBL/GenBank/DDBJ whole genome shotgun (WGS) entry which is preliminary data.</text>
</comment>
<dbReference type="GO" id="GO:0070772">
    <property type="term" value="C:PAS complex"/>
    <property type="evidence" value="ECO:0007669"/>
    <property type="project" value="InterPro"/>
</dbReference>
<evidence type="ECO:0000256" key="3">
    <source>
        <dbReference type="ARBA" id="ARBA00010225"/>
    </source>
</evidence>
<dbReference type="Pfam" id="PF05192">
    <property type="entry name" value="MutS_III"/>
    <property type="match status" value="1"/>
</dbReference>
<dbReference type="GO" id="GO:0030983">
    <property type="term" value="F:mismatched DNA binding"/>
    <property type="evidence" value="ECO:0007669"/>
    <property type="project" value="InterPro"/>
</dbReference>
<keyword evidence="10 12" id="KW-0472">Membrane</keyword>
<dbReference type="GO" id="GO:0006508">
    <property type="term" value="P:proteolysis"/>
    <property type="evidence" value="ECO:0007669"/>
    <property type="project" value="InterPro"/>
</dbReference>
<feature type="compositionally biased region" description="Low complexity" evidence="11">
    <location>
        <begin position="1542"/>
        <end position="1560"/>
    </location>
</feature>
<evidence type="ECO:0000256" key="5">
    <source>
        <dbReference type="ARBA" id="ARBA00022737"/>
    </source>
</evidence>
<feature type="compositionally biased region" description="Low complexity" evidence="11">
    <location>
        <begin position="1520"/>
        <end position="1529"/>
    </location>
</feature>
<dbReference type="Pfam" id="PF12755">
    <property type="entry name" value="Vac14_Fab1_bd"/>
    <property type="match status" value="1"/>
</dbReference>
<evidence type="ECO:0000256" key="11">
    <source>
        <dbReference type="SAM" id="MobiDB-lite"/>
    </source>
</evidence>
<dbReference type="PANTHER" id="PTHR16023:SF0">
    <property type="entry name" value="PROTEIN VAC14 HOMOLOG"/>
    <property type="match status" value="1"/>
</dbReference>
<evidence type="ECO:0000313" key="15">
    <source>
        <dbReference type="EMBL" id="KAF4699717.1"/>
    </source>
</evidence>
<protein>
    <submittedName>
        <fullName evidence="15">PtdIns(3,5)P(2) sythesis regulation factor</fullName>
    </submittedName>
</protein>
<keyword evidence="5" id="KW-0677">Repeat</keyword>
<feature type="compositionally biased region" description="Low complexity" evidence="11">
    <location>
        <begin position="459"/>
        <end position="473"/>
    </location>
</feature>
<evidence type="ECO:0000256" key="10">
    <source>
        <dbReference type="ARBA" id="ARBA00023136"/>
    </source>
</evidence>
<feature type="region of interest" description="Disordered" evidence="11">
    <location>
        <begin position="1763"/>
        <end position="1796"/>
    </location>
</feature>
<dbReference type="SUPFAM" id="SSF48371">
    <property type="entry name" value="ARM repeat"/>
    <property type="match status" value="1"/>
</dbReference>
<dbReference type="InterPro" id="IPR026825">
    <property type="entry name" value="Vac14"/>
</dbReference>
<dbReference type="GO" id="GO:0010008">
    <property type="term" value="C:endosome membrane"/>
    <property type="evidence" value="ECO:0007669"/>
    <property type="project" value="TreeGrafter"/>
</dbReference>
<proteinExistence type="inferred from homology"/>
<dbReference type="PANTHER" id="PTHR16023">
    <property type="entry name" value="TAX1 BINDING PROTEIN-RELATED"/>
    <property type="match status" value="1"/>
</dbReference>
<dbReference type="InterPro" id="IPR008915">
    <property type="entry name" value="Peptidase_M50"/>
</dbReference>
<dbReference type="SUPFAM" id="SSF48334">
    <property type="entry name" value="DNA repair protein MutS, domain III"/>
    <property type="match status" value="2"/>
</dbReference>
<keyword evidence="8 12" id="KW-1133">Transmembrane helix</keyword>
<comment type="similarity">
    <text evidence="3">Belongs to the VAC14 family.</text>
</comment>
<dbReference type="CDD" id="cd06160">
    <property type="entry name" value="S2P-M50_like_2"/>
    <property type="match status" value="1"/>
</dbReference>
<dbReference type="EMBL" id="JABANM010034383">
    <property type="protein sequence ID" value="KAF4699717.1"/>
    <property type="molecule type" value="Genomic_DNA"/>
</dbReference>
<dbReference type="Pfam" id="PF00488">
    <property type="entry name" value="MutS_V"/>
    <property type="match status" value="1"/>
</dbReference>
<feature type="domain" description="DNA mismatch repair protein MutS core" evidence="13">
    <location>
        <begin position="262"/>
        <end position="693"/>
    </location>
</feature>
<dbReference type="InterPro" id="IPR011989">
    <property type="entry name" value="ARM-like"/>
</dbReference>
<dbReference type="Gene3D" id="1.25.10.10">
    <property type="entry name" value="Leucine-rich Repeat Variant"/>
    <property type="match status" value="1"/>
</dbReference>
<gene>
    <name evidence="15" type="primary">VAC14_5</name>
    <name evidence="15" type="ORF">FOZ62_021086</name>
</gene>
<dbReference type="InterPro" id="IPR036187">
    <property type="entry name" value="DNA_mismatch_repair_MutS_sf"/>
</dbReference>
<feature type="region of interest" description="Disordered" evidence="11">
    <location>
        <begin position="957"/>
        <end position="989"/>
    </location>
</feature>
<feature type="transmembrane region" description="Helical" evidence="12">
    <location>
        <begin position="1280"/>
        <end position="1301"/>
    </location>
</feature>
<feature type="region of interest" description="Disordered" evidence="11">
    <location>
        <begin position="2136"/>
        <end position="2155"/>
    </location>
</feature>
<dbReference type="SMART" id="SM00533">
    <property type="entry name" value="MUTSd"/>
    <property type="match status" value="1"/>
</dbReference>
<dbReference type="GO" id="GO:0006661">
    <property type="term" value="P:phosphatidylinositol biosynthetic process"/>
    <property type="evidence" value="ECO:0007669"/>
    <property type="project" value="InterPro"/>
</dbReference>
<feature type="transmembrane region" description="Helical" evidence="12">
    <location>
        <begin position="1209"/>
        <end position="1237"/>
    </location>
</feature>
<evidence type="ECO:0000256" key="4">
    <source>
        <dbReference type="ARBA" id="ARBA00022692"/>
    </source>
</evidence>
<dbReference type="SMART" id="SM00534">
    <property type="entry name" value="MUTSac"/>
    <property type="match status" value="1"/>
</dbReference>
<feature type="compositionally biased region" description="Polar residues" evidence="11">
    <location>
        <begin position="1039"/>
        <end position="1058"/>
    </location>
</feature>
<dbReference type="Pfam" id="PF11916">
    <property type="entry name" value="Vac14_Fig4_bd"/>
    <property type="match status" value="2"/>
</dbReference>
<reference evidence="15 16" key="1">
    <citation type="submission" date="2020-04" db="EMBL/GenBank/DDBJ databases">
        <title>Perkinsus olseni comparative genomics.</title>
        <authorList>
            <person name="Bogema D.R."/>
        </authorList>
    </citation>
    <scope>NUCLEOTIDE SEQUENCE [LARGE SCALE GENOMIC DNA]</scope>
    <source>
        <strain evidence="15">ATCC PRA-205</strain>
    </source>
</reference>
<name>A0A7J6PUT8_PEROL</name>
<dbReference type="InterPro" id="IPR000432">
    <property type="entry name" value="DNA_mismatch_repair_MutS_C"/>
</dbReference>
<evidence type="ECO:0000256" key="2">
    <source>
        <dbReference type="ARBA" id="ARBA00004308"/>
    </source>
</evidence>
<sequence>MPPRTNTSRRKRASRGGGQHEISNIRSRVYLSVCMEGSRLGIALLDIRTNGEGAAVQVSEINDAFATMVRGIVDDSIDPDDDDDDDDVEGDALGCLLLYPGKSPVALRNQLRDIIQGYKRTRQEPQRTGSGGTSLVGSEEHIQPSFTPRLLNAVERPASQYEYPSCVQRVLELLNKIRLSDQPNASTSALPITGGHSQLWRALSGLLSFLDEMGLLTRYRPTGVVMKALEGFLLVDGVTLRTLGVTSAGRSTTIVAGHNHRVMTPSVSRLLGRYISSSPGRAILQRWLAMPCSDISVIESRLKGQEIMMDYVSPDLATQMSKNLKKHRDLSKILDRVTQGFNLDSSARVAAWLQLLRSCQAASETIRCIEMLPATSPLRSEVPCIARLLECRGPLLEIQHMLEGSFDLEAWAAAGPTHLSVKVGVMPELDALRDQYDKLEDILTRMGAAESKALEDRLGGPSSSVLNSSLSPPADYHGSDPSDPWYDTLSARGCTSSGPHPTTSSCASAATLLRNRPIHIQLQYFPQMGFVASIPSADVQQVLVPLLSATLSDDDTFGVCPSGEQGNGPDWQGCIDVVCKSLDGWEFKFRTADKAFFKSPITRRLDKYLGDIESKMKEIEYEYLYRLADRLEDIGSKPLAVATAALSELDCLLGLSRASREHGWCRPTLVPQTADDDVVLKLTGSWHPLMSDSTTNTTSGGNSDNRGHSVVPNDILITSDCRTQILTGPNYSGKSVLLKQIGLTAFLCHCGVYVPAKYCRMQLLTQLFARMASSDQKIPKFVGAAERRQLEDIVRTSTLLSTFTRDAHEVSVALTNCTRSSLILLDEFGKGTSPLDEVSLLSGVVKYATVDLDLNAPTILLTTHYATELYSWGLVESPHEDATGDDRVKRPRRPAIGKALPCRLAVLPPKDHSGAVAFLYKLERNKVSQASYPIQCAVAGGVCPSVTDRAAEVLEALRSGKPLTKPRDPDESNDQSTAEDRTASRSNSSLQQTLLNFSRLDLSSGLNQTTRVALHTILRQLRPEDTPRPLPRPHAVPIQNVSSNTPLGNSSGPNLQRSSSLYGLGKDLPSSSKGWSALIDEDLLTTRQPFIAHGGGDAASRIWNDNKRGGSMDLRRSTALAPYLPLSSAISTKVNSCSGPLGGHQQQVRLYRSSSQYNIQHSGQQQQPSGSGNWWSKVIGVSAAGYAVMKLKGLKILIPVLKFSKAGPLLSMCVSTLAYGAVFGWQFGTGMVGLIFIHELGHALMMRRLGVPTGPMVFIPFMGASVEMRKHPSSAYQEALIALAGPVLGSLGVLPIAAYGAATGSQLAFALSHFGYMVNLFNLLPVGQLDGGRVAGSLNRWFLPAGLAICGSMIYFTPYCSPIMYLVFLGGAYTTYQRFFGTGDMPPYYYNMTNAQKACISAGYFGLIAALMYGMYENDKQRKSPKQLQRELGINLGGGSWGQSLINHGESTVGRSGADDEYGRGLWYDDDDGDVYGWNTTPRQHHHHGWTSTSSATVTTETYDPVHVGDVLGPLDTRTASESQQQSEPPTSPAIGAAEVGPHASSSRPESTSSSYSPLPDTATTHHHFPQLDVASILGQSASRLLSDRSYEKRSMAAHEVESRVKQALQQRDYYGQEQHTPTATTVNIASIITVLTSTSFTKSPYPNARKGGLLGLASVAIALENRNLDPFLDSLIAPVLYLFDDDDNRCRYYACEAMFNISKVARGLLLKGRRMCLALDGVCRLVADVDQEVKSGAQYLDRLLKDIVSDVSNRPFIVREIPTGDEDKDEEEEELLPSPITTGPGMYQSPHLPEDSATSSSCDVLLPAIAAAAAAAVDNNCINVISTPQSPALPEDPQGQRLMHLPASARQEDGLFDLGAFIGRIAAHLRVVNPFIKQLAMSWISVLHSLPTTRNLLLLHLPLFLGTLFSLQRDPTRGDLRHTADQVLGEFLEDLTSSATALTPDNDDDSKAPTPASAVAASTKLRAIVAKSVSIVVFNCSSTESLSRVTAMNWLLAFLNTPGLLLPTLVPSDATLMPEEYDTPRMAMDSNAAANLRALLPLLLQGILGCVDARQAEVSRKAVEAHTILLSAVEAIGSDPARDLDQPPSYGNDRVISVVCRYLSGPLDQTVTRACCLQWVSLLLELSPQQMLREVEAKRAQDEDSNPSEQPRPSLLDSVFATLQHPSSEVCIAALQVLSRISSFPKDDEYFPLVCTRLLELLKTNRKSVTLADEVDEDATHPHNPPQTAGSEDGGDAHQHNHQQQLQGLQSLALRYRLIIRHLCCHIDVERFYRHIALNLQRDEDDAEFKSVAVYLFNWILLTAPETNTLRDALHADANTRETLSFTWQQLTDLAASNDTTDWNKKKLPLFIRILVPWMSNPASALSFCLWVGRYELACKFVGIMAEDQASIGSVPWSARKGIDRTVSQSTPPADSTDGAEPLLQLDQLVHLLESPVFTRLRLELLPNSYLIEAPDRKKRQQSLLDCLVGLVMLVPQNTRAFQLLKERLDVVYKAFAMCQG</sequence>
<evidence type="ECO:0000259" key="13">
    <source>
        <dbReference type="SMART" id="SM00533"/>
    </source>
</evidence>
<keyword evidence="4 12" id="KW-0812">Transmembrane</keyword>
<organism evidence="15 16">
    <name type="scientific">Perkinsus olseni</name>
    <name type="common">Perkinsus atlanticus</name>
    <dbReference type="NCBI Taxonomy" id="32597"/>
    <lineage>
        <taxon>Eukaryota</taxon>
        <taxon>Sar</taxon>
        <taxon>Alveolata</taxon>
        <taxon>Perkinsozoa</taxon>
        <taxon>Perkinsea</taxon>
        <taxon>Perkinsida</taxon>
        <taxon>Perkinsidae</taxon>
        <taxon>Perkinsus</taxon>
    </lineage>
</organism>